<comment type="similarity">
    <text evidence="9">Belongs to the protein kinase superfamily.</text>
</comment>
<organism evidence="11 12">
    <name type="scientific">Taxus chinensis</name>
    <name type="common">Chinese yew</name>
    <name type="synonym">Taxus wallichiana var. chinensis</name>
    <dbReference type="NCBI Taxonomy" id="29808"/>
    <lineage>
        <taxon>Eukaryota</taxon>
        <taxon>Viridiplantae</taxon>
        <taxon>Streptophyta</taxon>
        <taxon>Embryophyta</taxon>
        <taxon>Tracheophyta</taxon>
        <taxon>Spermatophyta</taxon>
        <taxon>Pinopsida</taxon>
        <taxon>Pinidae</taxon>
        <taxon>Conifers II</taxon>
        <taxon>Cupressales</taxon>
        <taxon>Taxaceae</taxon>
        <taxon>Taxus</taxon>
    </lineage>
</organism>
<dbReference type="SUPFAM" id="SSF56112">
    <property type="entry name" value="Protein kinase-like (PK-like)"/>
    <property type="match status" value="1"/>
</dbReference>
<feature type="binding site" evidence="8">
    <location>
        <position position="53"/>
    </location>
    <ligand>
        <name>ATP</name>
        <dbReference type="ChEBI" id="CHEBI:30616"/>
    </ligand>
</feature>
<dbReference type="GO" id="GO:0004674">
    <property type="term" value="F:protein serine/threonine kinase activity"/>
    <property type="evidence" value="ECO:0007669"/>
    <property type="project" value="UniProtKB-KW"/>
</dbReference>
<dbReference type="InterPro" id="IPR001245">
    <property type="entry name" value="Ser-Thr/Tyr_kinase_cat_dom"/>
</dbReference>
<evidence type="ECO:0000256" key="8">
    <source>
        <dbReference type="PROSITE-ProRule" id="PRU10141"/>
    </source>
</evidence>
<keyword evidence="7" id="KW-0675">Receptor</keyword>
<dbReference type="PROSITE" id="PS50011">
    <property type="entry name" value="PROTEIN_KINASE_DOM"/>
    <property type="match status" value="1"/>
</dbReference>
<dbReference type="InterPro" id="IPR011009">
    <property type="entry name" value="Kinase-like_dom_sf"/>
</dbReference>
<evidence type="ECO:0000256" key="9">
    <source>
        <dbReference type="RuleBase" id="RU000304"/>
    </source>
</evidence>
<evidence type="ECO:0000259" key="10">
    <source>
        <dbReference type="PROSITE" id="PS50011"/>
    </source>
</evidence>
<dbReference type="GO" id="GO:0016020">
    <property type="term" value="C:membrane"/>
    <property type="evidence" value="ECO:0007669"/>
    <property type="project" value="UniProtKB-SubCell"/>
</dbReference>
<proteinExistence type="inferred from homology"/>
<dbReference type="Pfam" id="PF07714">
    <property type="entry name" value="PK_Tyr_Ser-Thr"/>
    <property type="match status" value="1"/>
</dbReference>
<keyword evidence="3" id="KW-0808">Transferase</keyword>
<feature type="domain" description="Protein kinase" evidence="10">
    <location>
        <begin position="25"/>
        <end position="307"/>
    </location>
</feature>
<dbReference type="PIRSF" id="PIRSF000654">
    <property type="entry name" value="Integrin-linked_kinase"/>
    <property type="match status" value="1"/>
</dbReference>
<keyword evidence="2 9" id="KW-0723">Serine/threonine-protein kinase</keyword>
<dbReference type="PROSITE" id="PS00107">
    <property type="entry name" value="PROTEIN_KINASE_ATP"/>
    <property type="match status" value="1"/>
</dbReference>
<evidence type="ECO:0000256" key="6">
    <source>
        <dbReference type="ARBA" id="ARBA00022840"/>
    </source>
</evidence>
<dbReference type="Gene3D" id="3.30.200.20">
    <property type="entry name" value="Phosphorylase Kinase, domain 1"/>
    <property type="match status" value="1"/>
</dbReference>
<comment type="caution">
    <text evidence="11">The sequence shown here is derived from an EMBL/GenBank/DDBJ whole genome shotgun (WGS) entry which is preliminary data.</text>
</comment>
<evidence type="ECO:0000313" key="11">
    <source>
        <dbReference type="EMBL" id="KAH9326571.1"/>
    </source>
</evidence>
<dbReference type="GO" id="GO:0005524">
    <property type="term" value="F:ATP binding"/>
    <property type="evidence" value="ECO:0007669"/>
    <property type="project" value="UniProtKB-UniRule"/>
</dbReference>
<dbReference type="AlphaFoldDB" id="A0AA38LJV9"/>
<evidence type="ECO:0000256" key="4">
    <source>
        <dbReference type="ARBA" id="ARBA00022741"/>
    </source>
</evidence>
<feature type="non-terminal residue" evidence="11">
    <location>
        <position position="339"/>
    </location>
</feature>
<reference evidence="11 12" key="1">
    <citation type="journal article" date="2021" name="Nat. Plants">
        <title>The Taxus genome provides insights into paclitaxel biosynthesis.</title>
        <authorList>
            <person name="Xiong X."/>
            <person name="Gou J."/>
            <person name="Liao Q."/>
            <person name="Li Y."/>
            <person name="Zhou Q."/>
            <person name="Bi G."/>
            <person name="Li C."/>
            <person name="Du R."/>
            <person name="Wang X."/>
            <person name="Sun T."/>
            <person name="Guo L."/>
            <person name="Liang H."/>
            <person name="Lu P."/>
            <person name="Wu Y."/>
            <person name="Zhang Z."/>
            <person name="Ro D.K."/>
            <person name="Shang Y."/>
            <person name="Huang S."/>
            <person name="Yan J."/>
        </authorList>
    </citation>
    <scope>NUCLEOTIDE SEQUENCE [LARGE SCALE GENOMIC DNA]</scope>
    <source>
        <strain evidence="11">Ta-2019</strain>
    </source>
</reference>
<evidence type="ECO:0000256" key="7">
    <source>
        <dbReference type="ARBA" id="ARBA00023170"/>
    </source>
</evidence>
<keyword evidence="12" id="KW-1185">Reference proteome</keyword>
<keyword evidence="5" id="KW-0418">Kinase</keyword>
<evidence type="ECO:0000256" key="2">
    <source>
        <dbReference type="ARBA" id="ARBA00022527"/>
    </source>
</evidence>
<gene>
    <name evidence="11" type="ORF">KI387_006749</name>
</gene>
<keyword evidence="6 8" id="KW-0067">ATP-binding</keyword>
<comment type="subcellular location">
    <subcellularLocation>
        <location evidence="1">Membrane</location>
        <topology evidence="1">Single-pass membrane protein</topology>
    </subcellularLocation>
</comment>
<dbReference type="InterPro" id="IPR000719">
    <property type="entry name" value="Prot_kinase_dom"/>
</dbReference>
<dbReference type="OMA" id="HYGCLED"/>
<evidence type="ECO:0000256" key="1">
    <source>
        <dbReference type="ARBA" id="ARBA00004167"/>
    </source>
</evidence>
<dbReference type="InterPro" id="IPR017441">
    <property type="entry name" value="Protein_kinase_ATP_BS"/>
</dbReference>
<name>A0AA38LJV9_TAXCH</name>
<dbReference type="FunFam" id="3.30.200.20:FF:000178">
    <property type="entry name" value="serine/threonine-protein kinase PBS1-like"/>
    <property type="match status" value="1"/>
</dbReference>
<dbReference type="Proteomes" id="UP000824469">
    <property type="component" value="Unassembled WGS sequence"/>
</dbReference>
<dbReference type="PANTHER" id="PTHR47989:SF61">
    <property type="entry name" value="PROTEIN KINASE DOMAIN-CONTAINING PROTEIN"/>
    <property type="match status" value="1"/>
</dbReference>
<evidence type="ECO:0000313" key="12">
    <source>
        <dbReference type="Proteomes" id="UP000824469"/>
    </source>
</evidence>
<sequence>HSIVLVPNSSKSHAFTPDEMLTATKSFSHKIGQGGFGSVFWGELPGGNQIAVKVLSLFSEQGVAQFLNEIELLSRVHHKNLASLLGYCNESRDLMLVYEYMSGGSLNDHLYGSNALKYPNLDWRTRLKIALDAAQGLEYLHVGCSPKIIHRDVKTANILLDSNLKGKLADFGLSKVGMEEDGSSAMFTTVRGTVGYLDPKYFSTHMLTEKSDVYSFGVVLLEIICGRRPIDTTVSKERLSLIRWVTPFVEQGEESVKITEMVDERLPNNYEPKSIGHVAKLAMRCIAAEPLHRPTINEVVIEMKEALKIEEEKDAATVNNISQEIGVDSQGRSLRSRDE</sequence>
<dbReference type="CDD" id="cd14066">
    <property type="entry name" value="STKc_IRAK"/>
    <property type="match status" value="1"/>
</dbReference>
<dbReference type="Gene3D" id="1.10.510.10">
    <property type="entry name" value="Transferase(Phosphotransferase) domain 1"/>
    <property type="match status" value="1"/>
</dbReference>
<evidence type="ECO:0000256" key="5">
    <source>
        <dbReference type="ARBA" id="ARBA00022777"/>
    </source>
</evidence>
<dbReference type="PANTHER" id="PTHR47989">
    <property type="entry name" value="OS01G0750732 PROTEIN"/>
    <property type="match status" value="1"/>
</dbReference>
<dbReference type="PROSITE" id="PS00108">
    <property type="entry name" value="PROTEIN_KINASE_ST"/>
    <property type="match status" value="1"/>
</dbReference>
<dbReference type="FunFam" id="1.10.510.10:FF:000146">
    <property type="entry name" value="LRR receptor-like serine/threonine-protein kinase IOS1"/>
    <property type="match status" value="1"/>
</dbReference>
<dbReference type="EMBL" id="JAHRHJ020000002">
    <property type="protein sequence ID" value="KAH9326571.1"/>
    <property type="molecule type" value="Genomic_DNA"/>
</dbReference>
<keyword evidence="4 8" id="KW-0547">Nucleotide-binding</keyword>
<dbReference type="InterPro" id="IPR008271">
    <property type="entry name" value="Ser/Thr_kinase_AS"/>
</dbReference>
<dbReference type="SMART" id="SM00220">
    <property type="entry name" value="S_TKc"/>
    <property type="match status" value="1"/>
</dbReference>
<accession>A0AA38LJV9</accession>
<evidence type="ECO:0000256" key="3">
    <source>
        <dbReference type="ARBA" id="ARBA00022679"/>
    </source>
</evidence>
<protein>
    <recommendedName>
        <fullName evidence="10">Protein kinase domain-containing protein</fullName>
    </recommendedName>
</protein>